<gene>
    <name evidence="1" type="ORF">K7J14_15075</name>
</gene>
<proteinExistence type="predicted"/>
<comment type="caution">
    <text evidence="1">The sequence shown here is derived from an EMBL/GenBank/DDBJ whole genome shotgun (WGS) entry which is preliminary data.</text>
</comment>
<dbReference type="AlphaFoldDB" id="A0AAE3JL95"/>
<accession>A0AAE3JL95</accession>
<evidence type="ECO:0000313" key="2">
    <source>
        <dbReference type="Proteomes" id="UP001198163"/>
    </source>
</evidence>
<protein>
    <submittedName>
        <fullName evidence="1">Uncharacterized protein</fullName>
    </submittedName>
</protein>
<dbReference type="EMBL" id="JAINWA010000003">
    <property type="protein sequence ID" value="MCD1656020.1"/>
    <property type="molecule type" value="Genomic_DNA"/>
</dbReference>
<reference evidence="1" key="1">
    <citation type="submission" date="2021-08" db="EMBL/GenBank/DDBJ databases">
        <title>Comparative analyses of Brucepasteria parasyntrophica and Teretinema zuelzerae.</title>
        <authorList>
            <person name="Song Y."/>
            <person name="Brune A."/>
        </authorList>
    </citation>
    <scope>NUCLEOTIDE SEQUENCE</scope>
    <source>
        <strain evidence="1">DSM 1903</strain>
    </source>
</reference>
<name>A0AAE3JL95_9SPIR</name>
<dbReference type="RefSeq" id="WP_230758316.1">
    <property type="nucleotide sequence ID" value="NZ_JAINWA010000003.1"/>
</dbReference>
<evidence type="ECO:0000313" key="1">
    <source>
        <dbReference type="EMBL" id="MCD1656020.1"/>
    </source>
</evidence>
<sequence length="236" mass="28312">MSIYDEIIEFYDQLKNDEYHRYKSWEHCFSYFQKSQEIKNDYASLQLAFYLASWGMYRGSSYLLWKDYKIHEDLIDLLKQKNMISYELDLIKENDSENIELIIGTIQIIKDYYTNKIKIVNGKEKEVRPSITLASKVLLGINACIPAFDRFFITGMKINNLGRSINKATLQNILDYYRVNKIEFDRSYKYIKKHSGIDYPPMKLVDMYFWEIGRKEEERIKKEKEERKRNLTTAST</sequence>
<dbReference type="Proteomes" id="UP001198163">
    <property type="component" value="Unassembled WGS sequence"/>
</dbReference>
<keyword evidence="2" id="KW-1185">Reference proteome</keyword>
<organism evidence="1 2">
    <name type="scientific">Teretinema zuelzerae</name>
    <dbReference type="NCBI Taxonomy" id="156"/>
    <lineage>
        <taxon>Bacteria</taxon>
        <taxon>Pseudomonadati</taxon>
        <taxon>Spirochaetota</taxon>
        <taxon>Spirochaetia</taxon>
        <taxon>Spirochaetales</taxon>
        <taxon>Treponemataceae</taxon>
        <taxon>Teretinema</taxon>
    </lineage>
</organism>